<evidence type="ECO:0000259" key="6">
    <source>
        <dbReference type="Pfam" id="PF08281"/>
    </source>
</evidence>
<comment type="caution">
    <text evidence="7">The sequence shown here is derived from an EMBL/GenBank/DDBJ whole genome shotgun (WGS) entry which is preliminary data.</text>
</comment>
<proteinExistence type="inferred from homology"/>
<dbReference type="GO" id="GO:0006352">
    <property type="term" value="P:DNA-templated transcription initiation"/>
    <property type="evidence" value="ECO:0007669"/>
    <property type="project" value="InterPro"/>
</dbReference>
<organism evidence="7 8">
    <name type="scientific">Chitinophaga agrisoli</name>
    <dbReference type="NCBI Taxonomy" id="2607653"/>
    <lineage>
        <taxon>Bacteria</taxon>
        <taxon>Pseudomonadati</taxon>
        <taxon>Bacteroidota</taxon>
        <taxon>Chitinophagia</taxon>
        <taxon>Chitinophagales</taxon>
        <taxon>Chitinophagaceae</taxon>
        <taxon>Chitinophaga</taxon>
    </lineage>
</organism>
<name>A0A5B2VZ36_9BACT</name>
<dbReference type="InterPro" id="IPR014327">
    <property type="entry name" value="RNA_pol_sigma70_bacteroid"/>
</dbReference>
<evidence type="ECO:0000256" key="3">
    <source>
        <dbReference type="ARBA" id="ARBA00023082"/>
    </source>
</evidence>
<evidence type="ECO:0000256" key="4">
    <source>
        <dbReference type="ARBA" id="ARBA00023163"/>
    </source>
</evidence>
<dbReference type="GO" id="GO:0003677">
    <property type="term" value="F:DNA binding"/>
    <property type="evidence" value="ECO:0007669"/>
    <property type="project" value="InterPro"/>
</dbReference>
<dbReference type="EMBL" id="VUOC01000002">
    <property type="protein sequence ID" value="KAA2243506.1"/>
    <property type="molecule type" value="Genomic_DNA"/>
</dbReference>
<sequence>MPDHGKTTDMALVFLLKKRDHAAFTEIYNRYWKALFIHAFKILKDENEAADVIQDLFTAIWNQSEEWHIEYSLKAYLYTGVRNRCLKAIAKGSRREAFVDELTSAFEEGVNTTDLTLHSQEFERRLKQELQKLPPRMQQVYIKSREQGLSHRQIADEMGIAENSVKTTMHRTLNSLRTKLAPFLTLVLFFMK</sequence>
<dbReference type="PANTHER" id="PTHR43133:SF46">
    <property type="entry name" value="RNA POLYMERASE SIGMA-70 FACTOR ECF SUBFAMILY"/>
    <property type="match status" value="1"/>
</dbReference>
<dbReference type="InterPro" id="IPR007627">
    <property type="entry name" value="RNA_pol_sigma70_r2"/>
</dbReference>
<reference evidence="7 8" key="1">
    <citation type="submission" date="2019-09" db="EMBL/GenBank/DDBJ databases">
        <title>Chitinophaga ginsengihumi sp. nov., isolated from soil of ginseng rhizosphere.</title>
        <authorList>
            <person name="Lee J."/>
        </authorList>
    </citation>
    <scope>NUCLEOTIDE SEQUENCE [LARGE SCALE GENOMIC DNA]</scope>
    <source>
        <strain evidence="7 8">BN140078</strain>
    </source>
</reference>
<dbReference type="GO" id="GO:0016987">
    <property type="term" value="F:sigma factor activity"/>
    <property type="evidence" value="ECO:0007669"/>
    <property type="project" value="UniProtKB-KW"/>
</dbReference>
<dbReference type="InterPro" id="IPR036388">
    <property type="entry name" value="WH-like_DNA-bd_sf"/>
</dbReference>
<dbReference type="Pfam" id="PF08281">
    <property type="entry name" value="Sigma70_r4_2"/>
    <property type="match status" value="1"/>
</dbReference>
<dbReference type="PANTHER" id="PTHR43133">
    <property type="entry name" value="RNA POLYMERASE ECF-TYPE SIGMA FACTO"/>
    <property type="match status" value="1"/>
</dbReference>
<keyword evidence="4" id="KW-0804">Transcription</keyword>
<dbReference type="Gene3D" id="1.10.10.10">
    <property type="entry name" value="Winged helix-like DNA-binding domain superfamily/Winged helix DNA-binding domain"/>
    <property type="match status" value="1"/>
</dbReference>
<gene>
    <name evidence="7" type="ORF">F0L74_13520</name>
</gene>
<feature type="domain" description="RNA polymerase sigma factor 70 region 4 type 2" evidence="6">
    <location>
        <begin position="124"/>
        <end position="174"/>
    </location>
</feature>
<evidence type="ECO:0000256" key="1">
    <source>
        <dbReference type="ARBA" id="ARBA00010641"/>
    </source>
</evidence>
<keyword evidence="2" id="KW-0805">Transcription regulation</keyword>
<dbReference type="SUPFAM" id="SSF88946">
    <property type="entry name" value="Sigma2 domain of RNA polymerase sigma factors"/>
    <property type="match status" value="1"/>
</dbReference>
<dbReference type="NCBIfam" id="TIGR02985">
    <property type="entry name" value="Sig70_bacteroi1"/>
    <property type="match status" value="1"/>
</dbReference>
<dbReference type="InterPro" id="IPR013249">
    <property type="entry name" value="RNA_pol_sigma70_r4_t2"/>
</dbReference>
<dbReference type="NCBIfam" id="TIGR02937">
    <property type="entry name" value="sigma70-ECF"/>
    <property type="match status" value="1"/>
</dbReference>
<dbReference type="Proteomes" id="UP000324611">
    <property type="component" value="Unassembled WGS sequence"/>
</dbReference>
<dbReference type="SUPFAM" id="SSF88659">
    <property type="entry name" value="Sigma3 and sigma4 domains of RNA polymerase sigma factors"/>
    <property type="match status" value="1"/>
</dbReference>
<dbReference type="Pfam" id="PF04542">
    <property type="entry name" value="Sigma70_r2"/>
    <property type="match status" value="1"/>
</dbReference>
<feature type="domain" description="RNA polymerase sigma-70 region 2" evidence="5">
    <location>
        <begin position="28"/>
        <end position="94"/>
    </location>
</feature>
<keyword evidence="3" id="KW-0731">Sigma factor</keyword>
<dbReference type="CDD" id="cd06171">
    <property type="entry name" value="Sigma70_r4"/>
    <property type="match status" value="1"/>
</dbReference>
<evidence type="ECO:0000313" key="8">
    <source>
        <dbReference type="Proteomes" id="UP000324611"/>
    </source>
</evidence>
<dbReference type="Gene3D" id="1.10.1740.10">
    <property type="match status" value="1"/>
</dbReference>
<evidence type="ECO:0000256" key="2">
    <source>
        <dbReference type="ARBA" id="ARBA00023015"/>
    </source>
</evidence>
<reference evidence="7 8" key="2">
    <citation type="submission" date="2019-09" db="EMBL/GenBank/DDBJ databases">
        <authorList>
            <person name="Jin C."/>
        </authorList>
    </citation>
    <scope>NUCLEOTIDE SEQUENCE [LARGE SCALE GENOMIC DNA]</scope>
    <source>
        <strain evidence="7 8">BN140078</strain>
    </source>
</reference>
<dbReference type="InterPro" id="IPR013324">
    <property type="entry name" value="RNA_pol_sigma_r3/r4-like"/>
</dbReference>
<accession>A0A5B2VZ36</accession>
<dbReference type="InterPro" id="IPR013325">
    <property type="entry name" value="RNA_pol_sigma_r2"/>
</dbReference>
<dbReference type="InterPro" id="IPR014284">
    <property type="entry name" value="RNA_pol_sigma-70_dom"/>
</dbReference>
<dbReference type="InterPro" id="IPR039425">
    <property type="entry name" value="RNA_pol_sigma-70-like"/>
</dbReference>
<evidence type="ECO:0000259" key="5">
    <source>
        <dbReference type="Pfam" id="PF04542"/>
    </source>
</evidence>
<keyword evidence="8" id="KW-1185">Reference proteome</keyword>
<dbReference type="AlphaFoldDB" id="A0A5B2VZ36"/>
<comment type="similarity">
    <text evidence="1">Belongs to the sigma-70 factor family. ECF subfamily.</text>
</comment>
<protein>
    <submittedName>
        <fullName evidence="7">RNA polymerase sigma-70 factor</fullName>
    </submittedName>
</protein>
<evidence type="ECO:0000313" key="7">
    <source>
        <dbReference type="EMBL" id="KAA2243506.1"/>
    </source>
</evidence>